<dbReference type="RefSeq" id="WP_069979338.1">
    <property type="nucleotide sequence ID" value="NZ_CP017269.1"/>
</dbReference>
<dbReference type="InterPro" id="IPR003777">
    <property type="entry name" value="XdhC_CoxI"/>
</dbReference>
<evidence type="ECO:0000313" key="4">
    <source>
        <dbReference type="Proteomes" id="UP000095743"/>
    </source>
</evidence>
<evidence type="ECO:0000259" key="2">
    <source>
        <dbReference type="Pfam" id="PF13478"/>
    </source>
</evidence>
<dbReference type="Pfam" id="PF02625">
    <property type="entry name" value="XdhC_CoxI"/>
    <property type="match status" value="1"/>
</dbReference>
<protein>
    <submittedName>
        <fullName evidence="3">Molybdenum dehydrogenase</fullName>
    </submittedName>
</protein>
<dbReference type="InterPro" id="IPR027051">
    <property type="entry name" value="XdhC_Rossmann_dom"/>
</dbReference>
<dbReference type="PANTHER" id="PTHR30388:SF6">
    <property type="entry name" value="XANTHINE DEHYDROGENASE SUBUNIT A-RELATED"/>
    <property type="match status" value="1"/>
</dbReference>
<dbReference type="Pfam" id="PF13478">
    <property type="entry name" value="XdhC_C"/>
    <property type="match status" value="1"/>
</dbReference>
<dbReference type="InterPro" id="IPR036291">
    <property type="entry name" value="NAD(P)-bd_dom_sf"/>
</dbReference>
<name>A0A1D8GKN3_9FIRM</name>
<dbReference type="Proteomes" id="UP000095743">
    <property type="component" value="Chromosome"/>
</dbReference>
<dbReference type="AlphaFoldDB" id="A0A1D8GKN3"/>
<dbReference type="NCBIfam" id="NF045664">
    <property type="entry name" value="XdhC_rel_AOR"/>
    <property type="match status" value="1"/>
</dbReference>
<dbReference type="Gene3D" id="3.40.50.720">
    <property type="entry name" value="NAD(P)-binding Rossmann-like Domain"/>
    <property type="match status" value="1"/>
</dbReference>
<feature type="domain" description="XdhC- CoxI" evidence="1">
    <location>
        <begin position="13"/>
        <end position="71"/>
    </location>
</feature>
<dbReference type="InterPro" id="IPR052698">
    <property type="entry name" value="MoCofactor_Util/Proc"/>
</dbReference>
<dbReference type="PANTHER" id="PTHR30388">
    <property type="entry name" value="ALDEHYDE OXIDOREDUCTASE MOLYBDENUM COFACTOR ASSEMBLY PROTEIN"/>
    <property type="match status" value="1"/>
</dbReference>
<reference evidence="3 4" key="1">
    <citation type="submission" date="2016-09" db="EMBL/GenBank/DDBJ databases">
        <title>Genomic analysis reveals versatility of anaerobic energy metabolism of Geosporobacter ferrireducens IRF9 of phylum Firmicutes.</title>
        <authorList>
            <person name="Kim S.-J."/>
        </authorList>
    </citation>
    <scope>NUCLEOTIDE SEQUENCE [LARGE SCALE GENOMIC DNA]</scope>
    <source>
        <strain evidence="3 4">IRF9</strain>
    </source>
</reference>
<accession>A0A1D8GKN3</accession>
<evidence type="ECO:0000313" key="3">
    <source>
        <dbReference type="EMBL" id="AOT71468.1"/>
    </source>
</evidence>
<gene>
    <name evidence="3" type="ORF">Gferi_19200</name>
</gene>
<dbReference type="EMBL" id="CP017269">
    <property type="protein sequence ID" value="AOT71468.1"/>
    <property type="molecule type" value="Genomic_DNA"/>
</dbReference>
<proteinExistence type="predicted"/>
<organism evidence="3 4">
    <name type="scientific">Geosporobacter ferrireducens</name>
    <dbReference type="NCBI Taxonomy" id="1424294"/>
    <lineage>
        <taxon>Bacteria</taxon>
        <taxon>Bacillati</taxon>
        <taxon>Bacillota</taxon>
        <taxon>Clostridia</taxon>
        <taxon>Peptostreptococcales</taxon>
        <taxon>Thermotaleaceae</taxon>
        <taxon>Geosporobacter</taxon>
    </lineage>
</organism>
<dbReference type="KEGG" id="gfe:Gferi_19200"/>
<keyword evidence="4" id="KW-1185">Reference proteome</keyword>
<dbReference type="STRING" id="1424294.Gferi_19200"/>
<dbReference type="OrthoDB" id="9773039at2"/>
<sequence length="352" mass="39875">MGGIFEWIDESLDKKENFVLATIMKKSGSAPREEGTKMIIKKDFSIDGTIGGGLMEAMTIKLSAKVFHTKKCAIKNFALANKDAELLGMVCGGSVSVLLEYVDCDDEPMIELYKKAVELKKSSIDFVLITKISEGQKKVTGLDKWICTETGFYGLENEEIQKVIKEIRENFNRIKIREMAIEKEKYLIEPFFNYETIYIIGAGHVAQKIADITKNLGFHVVVMDDRKEFANKERFNTADEVKVVPSFDNLADYVKINHNSYIIIVTRGHAYDKDALAQILRTDAKYIGMIGSRNKREYVYNSLLEEGFTYKDLERVYCPIGLHIYADTPEEIAVSIAAELIKVKRGPENEKG</sequence>
<dbReference type="SUPFAM" id="SSF51735">
    <property type="entry name" value="NAD(P)-binding Rossmann-fold domains"/>
    <property type="match status" value="1"/>
</dbReference>
<evidence type="ECO:0000259" key="1">
    <source>
        <dbReference type="Pfam" id="PF02625"/>
    </source>
</evidence>
<feature type="domain" description="XdhC Rossmann" evidence="2">
    <location>
        <begin position="197"/>
        <end position="340"/>
    </location>
</feature>